<evidence type="ECO:0000256" key="1">
    <source>
        <dbReference type="ARBA" id="ARBA00004613"/>
    </source>
</evidence>
<organism evidence="11 12">
    <name type="scientific">Chelydra serpentina</name>
    <name type="common">Snapping turtle</name>
    <name type="synonym">Testudo serpentina</name>
    <dbReference type="NCBI Taxonomy" id="8475"/>
    <lineage>
        <taxon>Eukaryota</taxon>
        <taxon>Metazoa</taxon>
        <taxon>Chordata</taxon>
        <taxon>Craniata</taxon>
        <taxon>Vertebrata</taxon>
        <taxon>Euteleostomi</taxon>
        <taxon>Archelosauria</taxon>
        <taxon>Testudinata</taxon>
        <taxon>Testudines</taxon>
        <taxon>Cryptodira</taxon>
        <taxon>Durocryptodira</taxon>
        <taxon>Americhelydia</taxon>
        <taxon>Chelydroidea</taxon>
        <taxon>Chelydridae</taxon>
        <taxon>Chelydra</taxon>
    </lineage>
</organism>
<dbReference type="PANTHER" id="PTHR11412">
    <property type="entry name" value="MACROGLOBULIN / COMPLEMENT"/>
    <property type="match status" value="1"/>
</dbReference>
<comment type="subunit">
    <text evidence="8">Homotetramer; disulfide-linked.</text>
</comment>
<dbReference type="SUPFAM" id="SSF81296">
    <property type="entry name" value="E set domains"/>
    <property type="match status" value="1"/>
</dbReference>
<feature type="domain" description="Alpha-2-macroglobulin" evidence="10">
    <location>
        <begin position="606"/>
        <end position="696"/>
    </location>
</feature>
<dbReference type="Pfam" id="PF07678">
    <property type="entry name" value="TED_complement"/>
    <property type="match status" value="1"/>
</dbReference>
<evidence type="ECO:0000313" key="11">
    <source>
        <dbReference type="Ensembl" id="ENSCSRP00000019622.1"/>
    </source>
</evidence>
<dbReference type="InterPro" id="IPR011625">
    <property type="entry name" value="A2M_N_BRD"/>
</dbReference>
<evidence type="ECO:0000256" key="6">
    <source>
        <dbReference type="ARBA" id="ARBA00022966"/>
    </source>
</evidence>
<dbReference type="InterPro" id="IPR050473">
    <property type="entry name" value="A2M/Complement_sys"/>
</dbReference>
<keyword evidence="5" id="KW-0722">Serine protease inhibitor</keyword>
<dbReference type="Pfam" id="PF07703">
    <property type="entry name" value="A2M_BRD"/>
    <property type="match status" value="1"/>
</dbReference>
<dbReference type="SUPFAM" id="SSF48239">
    <property type="entry name" value="Terpenoid cyclases/Protein prenyltransferases"/>
    <property type="match status" value="1"/>
</dbReference>
<evidence type="ECO:0000256" key="8">
    <source>
        <dbReference type="ARBA" id="ARBA00038769"/>
    </source>
</evidence>
<keyword evidence="6" id="KW-0882">Thioester bond</keyword>
<evidence type="ECO:0000256" key="2">
    <source>
        <dbReference type="ARBA" id="ARBA00010952"/>
    </source>
</evidence>
<dbReference type="InterPro" id="IPR041555">
    <property type="entry name" value="MG3"/>
</dbReference>
<dbReference type="Pfam" id="PF01835">
    <property type="entry name" value="MG2"/>
    <property type="match status" value="1"/>
</dbReference>
<evidence type="ECO:0000256" key="7">
    <source>
        <dbReference type="ARBA" id="ARBA00023157"/>
    </source>
</evidence>
<dbReference type="SMART" id="SM01359">
    <property type="entry name" value="A2M_N_2"/>
    <property type="match status" value="1"/>
</dbReference>
<dbReference type="GO" id="GO:0005615">
    <property type="term" value="C:extracellular space"/>
    <property type="evidence" value="ECO:0007669"/>
    <property type="project" value="InterPro"/>
</dbReference>
<feature type="domain" description="Alpha-2-macroglobulin bait region" evidence="9">
    <location>
        <begin position="337"/>
        <end position="485"/>
    </location>
</feature>
<dbReference type="Gene3D" id="2.60.40.1940">
    <property type="match status" value="1"/>
</dbReference>
<protein>
    <recommendedName>
        <fullName evidence="13">Alpha-2-macroglobulin</fullName>
    </recommendedName>
</protein>
<dbReference type="InterPro" id="IPR040839">
    <property type="entry name" value="MG4"/>
</dbReference>
<evidence type="ECO:0008006" key="13">
    <source>
        <dbReference type="Google" id="ProtNLM"/>
    </source>
</evidence>
<dbReference type="Pfam" id="PF17791">
    <property type="entry name" value="MG3"/>
    <property type="match status" value="1"/>
</dbReference>
<dbReference type="InterPro" id="IPR008930">
    <property type="entry name" value="Terpenoid_cyclase/PrenylTrfase"/>
</dbReference>
<accession>A0A8C3SX47</accession>
<proteinExistence type="inferred from homology"/>
<dbReference type="InterPro" id="IPR002890">
    <property type="entry name" value="MG2"/>
</dbReference>
<dbReference type="InterPro" id="IPR019742">
    <property type="entry name" value="MacrogloblnA2_CS"/>
</dbReference>
<dbReference type="Pfam" id="PF00207">
    <property type="entry name" value="A2M"/>
    <property type="match status" value="1"/>
</dbReference>
<dbReference type="InterPro" id="IPR001599">
    <property type="entry name" value="Macroglobln_a2"/>
</dbReference>
<dbReference type="Ensembl" id="ENSCSRT00000020508.1">
    <property type="protein sequence ID" value="ENSCSRP00000019622.1"/>
    <property type="gene ID" value="ENSCSRG00000014601.1"/>
</dbReference>
<keyword evidence="7" id="KW-1015">Disulfide bond</keyword>
<evidence type="ECO:0000256" key="4">
    <source>
        <dbReference type="ARBA" id="ARBA00022690"/>
    </source>
</evidence>
<dbReference type="InterPro" id="IPR013783">
    <property type="entry name" value="Ig-like_fold"/>
</dbReference>
<evidence type="ECO:0000256" key="3">
    <source>
        <dbReference type="ARBA" id="ARBA00022525"/>
    </source>
</evidence>
<dbReference type="InterPro" id="IPR014756">
    <property type="entry name" value="Ig_E-set"/>
</dbReference>
<dbReference type="Gene3D" id="2.60.40.1930">
    <property type="match status" value="2"/>
</dbReference>
<dbReference type="GO" id="GO:0004867">
    <property type="term" value="F:serine-type endopeptidase inhibitor activity"/>
    <property type="evidence" value="ECO:0007669"/>
    <property type="project" value="UniProtKB-KW"/>
</dbReference>
<evidence type="ECO:0000259" key="9">
    <source>
        <dbReference type="SMART" id="SM01359"/>
    </source>
</evidence>
<sequence length="928" mass="102960">MVKNSESLVFVQTDKPIYKPGQTVLFRIVSLDEDFHPLNEKVGLIDPQKNRVYQWRDVELNGGLTQLSFPLTSEPIQGTYNVVVQKESGTNLEHSFTVEEYVLPKYEVSVKLPKKITIQDEELKVAVCGLYTYGTPVPGLVNVRVCRRFSQSRSHCYGREVEAVCEEFSRQADVRGCVSNVVKTKIFQLKRKGYEMKIEVQGKITEEGTGVELTGTGSSEITETMSKISFQQVDSHYIPGIPFSGQVKLEDGTDAPIANETIRISIGINKYEANYTTNEEGRVWFSMDTVNFTDTFIHITANHKSEPYCYDTDWVTPVYGNVMHTARRFYSPSKSFLKIEPVSQTLSCGSSVVVRVHYILKPEAMGEQKEIVFYYLVMAKGGIGRAGTEVHPVGDGELIQIFELKLPVGPDIAPLARVLVYTTLPSGEVIASSEDFNIENCFANKVDLHFSPAEGLPASNTHLRVGASPGSLCAVRAVDKSVLVMKPEAELSPSSVYNLLPVKEIRGYNYREHYLEEEDDNPCVTLDNIILNGFIYGPISPDGEGDAYNVLKEMGLKVFTSTKVHKPKLCVERMYKPTSARMYLSNLDHFIDHGPVETIRKYFPETWIWDLVPVKSVGSAELAVTIPDTITEWKANAFCTSSDTGFGLSPTVTLRAFQPFFVELTLPYSVVRGEAFTLKATVFNYLTRCIRVSVSLAPSEDFWATPVEKAEESYCLCVNGRKTVSWAVTPKSLGNVNFSVSAEALKTDLPCGNEVVESLDKGQKDTVIKQLLVEVGGLFSPCGDILGTAMQNLQQLLQMPFGCGEQNMVLFAPNIYVLDYLNKTGQLSEETKSKAIGYLVSGEEGRGFCFFTCSLPRLCWELFLSGEKGRYMEVTIVWEEQGCRMPLGGGASGRGFRVNVSLCGSLQGGVDDEVTLSAYITIALLEIP</sequence>
<keyword evidence="4" id="KW-0646">Protease inhibitor</keyword>
<evidence type="ECO:0000259" key="10">
    <source>
        <dbReference type="SMART" id="SM01360"/>
    </source>
</evidence>
<dbReference type="InterPro" id="IPR011626">
    <property type="entry name" value="Alpha-macroglobulin_TED"/>
</dbReference>
<reference evidence="11" key="2">
    <citation type="submission" date="2025-09" db="UniProtKB">
        <authorList>
            <consortium name="Ensembl"/>
        </authorList>
    </citation>
    <scope>IDENTIFICATION</scope>
</reference>
<keyword evidence="3" id="KW-0964">Secreted</keyword>
<dbReference type="PROSITE" id="PS00477">
    <property type="entry name" value="ALPHA_2_MACROGLOBULIN"/>
    <property type="match status" value="1"/>
</dbReference>
<dbReference type="Gene3D" id="2.60.40.10">
    <property type="entry name" value="Immunoglobulins"/>
    <property type="match status" value="2"/>
</dbReference>
<evidence type="ECO:0000256" key="5">
    <source>
        <dbReference type="ARBA" id="ARBA00022900"/>
    </source>
</evidence>
<dbReference type="AlphaFoldDB" id="A0A8C3SX47"/>
<dbReference type="PANTHER" id="PTHR11412:SF165">
    <property type="entry name" value="ALPHA-2-MACROGLOBULIN"/>
    <property type="match status" value="1"/>
</dbReference>
<dbReference type="SMART" id="SM01419">
    <property type="entry name" value="Thiol-ester_cl"/>
    <property type="match status" value="1"/>
</dbReference>
<evidence type="ECO:0000313" key="12">
    <source>
        <dbReference type="Proteomes" id="UP000694403"/>
    </source>
</evidence>
<dbReference type="SMART" id="SM01360">
    <property type="entry name" value="A2M"/>
    <property type="match status" value="1"/>
</dbReference>
<reference evidence="11" key="1">
    <citation type="submission" date="2025-08" db="UniProtKB">
        <authorList>
            <consortium name="Ensembl"/>
        </authorList>
    </citation>
    <scope>IDENTIFICATION</scope>
</reference>
<dbReference type="Proteomes" id="UP000694403">
    <property type="component" value="Unplaced"/>
</dbReference>
<dbReference type="Gene3D" id="1.50.10.20">
    <property type="match status" value="1"/>
</dbReference>
<name>A0A8C3SX47_CHESE</name>
<dbReference type="Gene3D" id="2.20.130.20">
    <property type="match status" value="1"/>
</dbReference>
<comment type="similarity">
    <text evidence="2">Belongs to the protease inhibitor I39 (alpha-2-macroglobulin) family.</text>
</comment>
<comment type="subcellular location">
    <subcellularLocation>
        <location evidence="1">Secreted</location>
    </subcellularLocation>
</comment>
<dbReference type="InterPro" id="IPR047565">
    <property type="entry name" value="Alpha-macroglob_thiol-ester_cl"/>
</dbReference>
<dbReference type="Pfam" id="PF17789">
    <property type="entry name" value="MG4"/>
    <property type="match status" value="1"/>
</dbReference>
<keyword evidence="12" id="KW-1185">Reference proteome</keyword>